<gene>
    <name evidence="1" type="ORF">NCTC12112_01645</name>
</gene>
<dbReference type="InterPro" id="IPR017695">
    <property type="entry name" value="Se-dep_Mo_hydrolase_YqeB"/>
</dbReference>
<protein>
    <submittedName>
        <fullName evidence="1">Selenium-dependent molybdenum hydroxylase system protein, YqeB family</fullName>
    </submittedName>
</protein>
<dbReference type="Proteomes" id="UP000249008">
    <property type="component" value="Chromosome 1"/>
</dbReference>
<reference evidence="1 2" key="1">
    <citation type="submission" date="2018-06" db="EMBL/GenBank/DDBJ databases">
        <authorList>
            <consortium name="Pathogen Informatics"/>
            <person name="Doyle S."/>
        </authorList>
    </citation>
    <scope>NUCLEOTIDE SEQUENCE [LARGE SCALE GENOMIC DNA]</scope>
    <source>
        <strain evidence="1 2">NCTC12112</strain>
    </source>
</reference>
<evidence type="ECO:0000313" key="1">
    <source>
        <dbReference type="EMBL" id="SQJ03145.1"/>
    </source>
</evidence>
<evidence type="ECO:0000313" key="2">
    <source>
        <dbReference type="Proteomes" id="UP000249008"/>
    </source>
</evidence>
<dbReference type="Gene3D" id="2.40.50.100">
    <property type="match status" value="1"/>
</dbReference>
<proteinExistence type="predicted"/>
<name>A0AAX2JAH1_9FUSO</name>
<organism evidence="1 2">
    <name type="scientific">Fusobacterium ulcerans</name>
    <dbReference type="NCBI Taxonomy" id="861"/>
    <lineage>
        <taxon>Bacteria</taxon>
        <taxon>Fusobacteriati</taxon>
        <taxon>Fusobacteriota</taxon>
        <taxon>Fusobacteriia</taxon>
        <taxon>Fusobacteriales</taxon>
        <taxon>Fusobacteriaceae</taxon>
        <taxon>Fusobacterium</taxon>
    </lineage>
</organism>
<dbReference type="KEGG" id="ful:C4N20_15335"/>
<dbReference type="EMBL" id="LS483487">
    <property type="protein sequence ID" value="SQJ03145.1"/>
    <property type="molecule type" value="Genomic_DNA"/>
</dbReference>
<sequence length="272" mass="29689">MTMEKVNDIIVVRGGGDIASGAIQKLHRSGFRVLVLEIEKPSAIRRKVAFCEAVYEKNIEIEGIRAQCAATEEEVRNCWEKDIIPVMIDSRGKSIEIFKPIAVVDGILAKKNFGTKRSMAPITVALGPGFSAPEDVDVVIETMRGHNLGRLIMEGTASANTGIPGIIAGIGKERVIYSEFNGYIKNIEKIGSVVEKGDIIAVVEENYIYSPISGVLRGIIRDGYKVTEGLKIADVDPRIEEKENCFTISDKARNIGGAVLEAVLYLRKIKGV</sequence>
<dbReference type="NCBIfam" id="TIGR03309">
    <property type="entry name" value="matur_yqeB"/>
    <property type="match status" value="1"/>
</dbReference>
<dbReference type="AlphaFoldDB" id="A0AAX2JAH1"/>
<accession>A0AAX2JAH1</accession>